<evidence type="ECO:0000256" key="6">
    <source>
        <dbReference type="ARBA" id="ARBA00023024"/>
    </source>
</evidence>
<dbReference type="FunFam" id="3.20.20.80:FF:000075">
    <property type="entry name" value="Sporulation-specific chitinase"/>
    <property type="match status" value="1"/>
</dbReference>
<gene>
    <name evidence="13" type="ordered locus">DEHA2G08866g</name>
</gene>
<keyword evidence="6" id="KW-0146">Chitin degradation</keyword>
<dbReference type="AlphaFoldDB" id="Q6BIN9"/>
<sequence length="393" mass="44574">MFDRLSKKLSERIELTHSCSQDSYLFKSCVYFSNWSVYSKKHFPKDIPASNVSHIFYAFIGMDSATGQLKLSDEWADAQLPMESPNDPNKKVCGSLLQLLEIKHMNRHLKVLMSIGGWGTSGLFTEIMSNPSKMENFVNSSIELLLKYRFDGIDIDWEYPANTTEAQLLVELLKRLRTGLDRIQNHSELLLTVASPAGDEQLAVMKLREMDKYLSFWNVMCYDFAGGSWSSKTGFHSNLFGKNGDNSLNCSDTIQKYINQGINSRKLVMGMPCYGRCFYNASRPEIGQHFKSGNGEQDTVDYKQLPMSGTQEEFDNRKVCAYSYDPKSHVMVTYDNQQSARIKAKFVESHKLGGGMWWDSAGDTTNPDRSLILNFVDQLGGVQKLDKSINYIG</sequence>
<evidence type="ECO:0000313" key="13">
    <source>
        <dbReference type="EMBL" id="CAG90400.2"/>
    </source>
</evidence>
<dbReference type="GO" id="GO:0030435">
    <property type="term" value="P:sporulation resulting in formation of a cellular spore"/>
    <property type="evidence" value="ECO:0007669"/>
    <property type="project" value="EnsemblFungi"/>
</dbReference>
<evidence type="ECO:0000256" key="9">
    <source>
        <dbReference type="ARBA" id="ARBA00023326"/>
    </source>
</evidence>
<dbReference type="InterPro" id="IPR001579">
    <property type="entry name" value="Glyco_hydro_18_chit_AS"/>
</dbReference>
<dbReference type="GO" id="GO:0035885">
    <property type="term" value="F:exochitinase activity"/>
    <property type="evidence" value="ECO:0007669"/>
    <property type="project" value="EnsemblFungi"/>
</dbReference>
<evidence type="ECO:0000256" key="10">
    <source>
        <dbReference type="RuleBase" id="RU000489"/>
    </source>
</evidence>
<dbReference type="GO" id="GO:0008061">
    <property type="term" value="F:chitin binding"/>
    <property type="evidence" value="ECO:0007669"/>
    <property type="project" value="InterPro"/>
</dbReference>
<keyword evidence="9" id="KW-0624">Polysaccharide degradation</keyword>
<dbReference type="PROSITE" id="PS01095">
    <property type="entry name" value="GH18_1"/>
    <property type="match status" value="1"/>
</dbReference>
<evidence type="ECO:0000256" key="8">
    <source>
        <dbReference type="ARBA" id="ARBA00023295"/>
    </source>
</evidence>
<evidence type="ECO:0000256" key="2">
    <source>
        <dbReference type="ARBA" id="ARBA00004613"/>
    </source>
</evidence>
<dbReference type="Gene3D" id="3.10.50.10">
    <property type="match status" value="1"/>
</dbReference>
<dbReference type="GO" id="GO:0006032">
    <property type="term" value="P:chitin catabolic process"/>
    <property type="evidence" value="ECO:0007669"/>
    <property type="project" value="UniProtKB-KW"/>
</dbReference>
<evidence type="ECO:0000256" key="4">
    <source>
        <dbReference type="ARBA" id="ARBA00022525"/>
    </source>
</evidence>
<evidence type="ECO:0000259" key="12">
    <source>
        <dbReference type="PROSITE" id="PS51910"/>
    </source>
</evidence>
<dbReference type="InterPro" id="IPR017853">
    <property type="entry name" value="GH"/>
</dbReference>
<dbReference type="CDD" id="cd06548">
    <property type="entry name" value="GH18_chitinase"/>
    <property type="match status" value="1"/>
</dbReference>
<comment type="subcellular location">
    <subcellularLocation>
        <location evidence="2">Secreted</location>
    </subcellularLocation>
</comment>
<keyword evidence="7" id="KW-0119">Carbohydrate metabolism</keyword>
<dbReference type="Pfam" id="PF00704">
    <property type="entry name" value="Glyco_hydro_18"/>
    <property type="match status" value="1"/>
</dbReference>
<keyword evidence="4" id="KW-0964">Secreted</keyword>
<evidence type="ECO:0000256" key="11">
    <source>
        <dbReference type="RuleBase" id="RU004453"/>
    </source>
</evidence>
<dbReference type="SUPFAM" id="SSF54556">
    <property type="entry name" value="Chitinase insertion domain"/>
    <property type="match status" value="1"/>
</dbReference>
<dbReference type="SUPFAM" id="SSF51445">
    <property type="entry name" value="(Trans)glycosidases"/>
    <property type="match status" value="1"/>
</dbReference>
<evidence type="ECO:0000256" key="3">
    <source>
        <dbReference type="ARBA" id="ARBA00012729"/>
    </source>
</evidence>
<keyword evidence="8 10" id="KW-0326">Glycosidase</keyword>
<evidence type="ECO:0000256" key="5">
    <source>
        <dbReference type="ARBA" id="ARBA00022801"/>
    </source>
</evidence>
<dbReference type="KEGG" id="dha:DEHA2G08866g"/>
<comment type="similarity">
    <text evidence="11">Belongs to the glycosyl hydrolase 18 family.</text>
</comment>
<evidence type="ECO:0000256" key="1">
    <source>
        <dbReference type="ARBA" id="ARBA00000822"/>
    </source>
</evidence>
<dbReference type="GO" id="GO:0005576">
    <property type="term" value="C:extracellular region"/>
    <property type="evidence" value="ECO:0007669"/>
    <property type="project" value="UniProtKB-SubCell"/>
</dbReference>
<dbReference type="InterPro" id="IPR001223">
    <property type="entry name" value="Glyco_hydro18_cat"/>
</dbReference>
<dbReference type="PROSITE" id="PS51910">
    <property type="entry name" value="GH18_2"/>
    <property type="match status" value="1"/>
</dbReference>
<dbReference type="OrthoDB" id="76388at2759"/>
<dbReference type="eggNOG" id="KOG2806">
    <property type="taxonomic scope" value="Eukaryota"/>
</dbReference>
<name>Q6BIN9_DEBHA</name>
<dbReference type="GO" id="GO:0008843">
    <property type="term" value="F:endochitinase activity"/>
    <property type="evidence" value="ECO:0007669"/>
    <property type="project" value="UniProtKB-EC"/>
</dbReference>
<accession>Q6BIN9</accession>
<keyword evidence="5 10" id="KW-0378">Hydrolase</keyword>
<dbReference type="PANTHER" id="PTHR11177">
    <property type="entry name" value="CHITINASE"/>
    <property type="match status" value="1"/>
</dbReference>
<protein>
    <recommendedName>
        <fullName evidence="3">chitinase</fullName>
        <ecNumber evidence="3">3.2.1.14</ecNumber>
    </recommendedName>
</protein>
<dbReference type="InterPro" id="IPR050314">
    <property type="entry name" value="Glycosyl_Hydrlase_18"/>
</dbReference>
<feature type="domain" description="GH18" evidence="12">
    <location>
        <begin position="26"/>
        <end position="382"/>
    </location>
</feature>
<dbReference type="Proteomes" id="UP000000599">
    <property type="component" value="Chromosome G"/>
</dbReference>
<proteinExistence type="inferred from homology"/>
<dbReference type="STRING" id="284592.Q6BIN9"/>
<dbReference type="GO" id="GO:0000272">
    <property type="term" value="P:polysaccharide catabolic process"/>
    <property type="evidence" value="ECO:0007669"/>
    <property type="project" value="UniProtKB-KW"/>
</dbReference>
<dbReference type="InterPro" id="IPR011583">
    <property type="entry name" value="Chitinase_II/V-like_cat"/>
</dbReference>
<dbReference type="VEuPathDB" id="FungiDB:DEHA2G08866g"/>
<dbReference type="EMBL" id="CR382139">
    <property type="protein sequence ID" value="CAG90400.2"/>
    <property type="molecule type" value="Genomic_DNA"/>
</dbReference>
<dbReference type="PANTHER" id="PTHR11177:SF317">
    <property type="entry name" value="CHITINASE 12-RELATED"/>
    <property type="match status" value="1"/>
</dbReference>
<dbReference type="InterPro" id="IPR029070">
    <property type="entry name" value="Chitinase_insertion_sf"/>
</dbReference>
<dbReference type="EC" id="3.2.1.14" evidence="3"/>
<dbReference type="RefSeq" id="XP_461932.2">
    <property type="nucleotide sequence ID" value="XM_461932.1"/>
</dbReference>
<dbReference type="OMA" id="WMGNFTA"/>
<evidence type="ECO:0000313" key="14">
    <source>
        <dbReference type="Proteomes" id="UP000000599"/>
    </source>
</evidence>
<evidence type="ECO:0000256" key="7">
    <source>
        <dbReference type="ARBA" id="ARBA00023277"/>
    </source>
</evidence>
<dbReference type="Gene3D" id="3.20.20.80">
    <property type="entry name" value="Glycosidases"/>
    <property type="match status" value="1"/>
</dbReference>
<dbReference type="CAZy" id="GH18">
    <property type="family name" value="Glycoside Hydrolase Family 18"/>
</dbReference>
<reference evidence="13 14" key="1">
    <citation type="journal article" date="2004" name="Nature">
        <title>Genome evolution in yeasts.</title>
        <authorList>
            <consortium name="Genolevures"/>
            <person name="Dujon B."/>
            <person name="Sherman D."/>
            <person name="Fischer G."/>
            <person name="Durrens P."/>
            <person name="Casaregola S."/>
            <person name="Lafontaine I."/>
            <person name="de Montigny J."/>
            <person name="Marck C."/>
            <person name="Neuveglise C."/>
            <person name="Talla E."/>
            <person name="Goffard N."/>
            <person name="Frangeul L."/>
            <person name="Aigle M."/>
            <person name="Anthouard V."/>
            <person name="Babour A."/>
            <person name="Barbe V."/>
            <person name="Barnay S."/>
            <person name="Blanchin S."/>
            <person name="Beckerich J.M."/>
            <person name="Beyne E."/>
            <person name="Bleykasten C."/>
            <person name="Boisrame A."/>
            <person name="Boyer J."/>
            <person name="Cattolico L."/>
            <person name="Confanioleri F."/>
            <person name="de Daruvar A."/>
            <person name="Despons L."/>
            <person name="Fabre E."/>
            <person name="Fairhead C."/>
            <person name="Ferry-Dumazet H."/>
            <person name="Groppi A."/>
            <person name="Hantraye F."/>
            <person name="Hennequin C."/>
            <person name="Jauniaux N."/>
            <person name="Joyet P."/>
            <person name="Kachouri R."/>
            <person name="Kerrest A."/>
            <person name="Koszul R."/>
            <person name="Lemaire M."/>
            <person name="Lesur I."/>
            <person name="Ma L."/>
            <person name="Muller H."/>
            <person name="Nicaud J.M."/>
            <person name="Nikolski M."/>
            <person name="Oztas S."/>
            <person name="Ozier-Kalogeropoulos O."/>
            <person name="Pellenz S."/>
            <person name="Potier S."/>
            <person name="Richard G.F."/>
            <person name="Straub M.L."/>
            <person name="Suleau A."/>
            <person name="Swennene D."/>
            <person name="Tekaia F."/>
            <person name="Wesolowski-Louvel M."/>
            <person name="Westhof E."/>
            <person name="Wirth B."/>
            <person name="Zeniou-Meyer M."/>
            <person name="Zivanovic I."/>
            <person name="Bolotin-Fukuhara M."/>
            <person name="Thierry A."/>
            <person name="Bouchier C."/>
            <person name="Caudron B."/>
            <person name="Scarpelli C."/>
            <person name="Gaillardin C."/>
            <person name="Weissenbach J."/>
            <person name="Wincker P."/>
            <person name="Souciet J.L."/>
        </authorList>
    </citation>
    <scope>NUCLEOTIDE SEQUENCE [LARGE SCALE GENOMIC DNA]</scope>
    <source>
        <strain evidence="14">ATCC 36239 / CBS 767 / BCRC 21394 / JCM 1990 / NBRC 0083 / IGC 2968</strain>
    </source>
</reference>
<dbReference type="FunCoup" id="Q6BIN9">
    <property type="interactions" value="618"/>
</dbReference>
<dbReference type="SMART" id="SM00636">
    <property type="entry name" value="Glyco_18"/>
    <property type="match status" value="1"/>
</dbReference>
<keyword evidence="14" id="KW-1185">Reference proteome</keyword>
<organism evidence="13 14">
    <name type="scientific">Debaryomyces hansenii (strain ATCC 36239 / CBS 767 / BCRC 21394 / JCM 1990 / NBRC 0083 / IGC 2968)</name>
    <name type="common">Yeast</name>
    <name type="synonym">Torulaspora hansenii</name>
    <dbReference type="NCBI Taxonomy" id="284592"/>
    <lineage>
        <taxon>Eukaryota</taxon>
        <taxon>Fungi</taxon>
        <taxon>Dikarya</taxon>
        <taxon>Ascomycota</taxon>
        <taxon>Saccharomycotina</taxon>
        <taxon>Pichiomycetes</taxon>
        <taxon>Debaryomycetaceae</taxon>
        <taxon>Debaryomyces</taxon>
    </lineage>
</organism>
<dbReference type="HOGENOM" id="CLU_002833_1_0_1"/>
<dbReference type="InParanoid" id="Q6BIN9"/>
<comment type="catalytic activity">
    <reaction evidence="1">
        <text>Random endo-hydrolysis of N-acetyl-beta-D-glucosaminide (1-&gt;4)-beta-linkages in chitin and chitodextrins.</text>
        <dbReference type="EC" id="3.2.1.14"/>
    </reaction>
</comment>
<dbReference type="GeneID" id="2904821"/>